<dbReference type="PANTHER" id="PTHR33432:SF33">
    <property type="entry name" value="OS03G0796400 PROTEIN"/>
    <property type="match status" value="1"/>
</dbReference>
<dbReference type="SMART" id="SM00743">
    <property type="entry name" value="Agenet"/>
    <property type="match status" value="1"/>
</dbReference>
<dbReference type="OrthoDB" id="663550at2759"/>
<keyword evidence="6" id="KW-1185">Reference proteome</keyword>
<feature type="domain" description="ENT" evidence="4">
    <location>
        <begin position="403"/>
        <end position="463"/>
    </location>
</feature>
<name>A0A835DFS2_TETSI</name>
<keyword evidence="2" id="KW-0539">Nucleus</keyword>
<dbReference type="GO" id="GO:0005634">
    <property type="term" value="C:nucleus"/>
    <property type="evidence" value="ECO:0007669"/>
    <property type="project" value="UniProtKB-SubCell"/>
</dbReference>
<comment type="subcellular location">
    <subcellularLocation>
        <location evidence="1">Nucleus</location>
    </subcellularLocation>
</comment>
<dbReference type="AlphaFoldDB" id="A0A835DFS2"/>
<evidence type="ECO:0000256" key="1">
    <source>
        <dbReference type="ARBA" id="ARBA00004123"/>
    </source>
</evidence>
<evidence type="ECO:0000256" key="2">
    <source>
        <dbReference type="ARBA" id="ARBA00023242"/>
    </source>
</evidence>
<dbReference type="Proteomes" id="UP000655225">
    <property type="component" value="Unassembled WGS sequence"/>
</dbReference>
<dbReference type="SUPFAM" id="SSF158639">
    <property type="entry name" value="ENT-like"/>
    <property type="match status" value="1"/>
</dbReference>
<dbReference type="SMART" id="SM01191">
    <property type="entry name" value="ENT"/>
    <property type="match status" value="1"/>
</dbReference>
<dbReference type="Gene3D" id="1.10.1240.40">
    <property type="entry name" value="ENT domain"/>
    <property type="match status" value="1"/>
</dbReference>
<protein>
    <recommendedName>
        <fullName evidence="4">ENT domain-containing protein</fullName>
    </recommendedName>
</protein>
<feature type="compositionally biased region" description="Basic and acidic residues" evidence="3">
    <location>
        <begin position="321"/>
        <end position="331"/>
    </location>
</feature>
<dbReference type="OMA" id="MVMEDDH"/>
<comment type="caution">
    <text evidence="5">The sequence shown here is derived from an EMBL/GenBank/DDBJ whole genome shotgun (WGS) entry which is preliminary data.</text>
</comment>
<dbReference type="Pfam" id="PF05641">
    <property type="entry name" value="Agenet"/>
    <property type="match status" value="1"/>
</dbReference>
<dbReference type="InterPro" id="IPR014002">
    <property type="entry name" value="Agenet_dom_plant"/>
</dbReference>
<dbReference type="Pfam" id="PF03735">
    <property type="entry name" value="ENT"/>
    <property type="match status" value="1"/>
</dbReference>
<dbReference type="InterPro" id="IPR005491">
    <property type="entry name" value="ENT_dom"/>
</dbReference>
<gene>
    <name evidence="5" type="ORF">HHK36_012719</name>
</gene>
<evidence type="ECO:0000256" key="3">
    <source>
        <dbReference type="SAM" id="MobiDB-lite"/>
    </source>
</evidence>
<reference evidence="5 6" key="1">
    <citation type="submission" date="2020-04" db="EMBL/GenBank/DDBJ databases">
        <title>Plant Genome Project.</title>
        <authorList>
            <person name="Zhang R.-G."/>
        </authorList>
    </citation>
    <scope>NUCLEOTIDE SEQUENCE [LARGE SCALE GENOMIC DNA]</scope>
    <source>
        <strain evidence="5">YNK0</strain>
        <tissue evidence="5">Leaf</tissue>
    </source>
</reference>
<dbReference type="InterPro" id="IPR008395">
    <property type="entry name" value="Agenet-like_dom"/>
</dbReference>
<evidence type="ECO:0000259" key="4">
    <source>
        <dbReference type="PROSITE" id="PS51138"/>
    </source>
</evidence>
<dbReference type="InterPro" id="IPR033485">
    <property type="entry name" value="EMSY-LIKE_plant"/>
</dbReference>
<organism evidence="5 6">
    <name type="scientific">Tetracentron sinense</name>
    <name type="common">Spur-leaf</name>
    <dbReference type="NCBI Taxonomy" id="13715"/>
    <lineage>
        <taxon>Eukaryota</taxon>
        <taxon>Viridiplantae</taxon>
        <taxon>Streptophyta</taxon>
        <taxon>Embryophyta</taxon>
        <taxon>Tracheophyta</taxon>
        <taxon>Spermatophyta</taxon>
        <taxon>Magnoliopsida</taxon>
        <taxon>Trochodendrales</taxon>
        <taxon>Trochodendraceae</taxon>
        <taxon>Tetracentron</taxon>
    </lineage>
</organism>
<evidence type="ECO:0000313" key="5">
    <source>
        <dbReference type="EMBL" id="KAF8401773.1"/>
    </source>
</evidence>
<sequence length="463" mass="52020">MSSRNIFFLTKLGSGQFARAGRCSAHDLNFQPHLIAYRFTIKLALHTVISNGRSKTGHLLEAFHARFFVELMAIHGGIKLDGPVSFDDIIVFKLEVFLIMKFKIGNNVEVLRGRKDPYGSWFPGKIISEDGDNYIVRYKLLLDHGEPVVEKVYGRDVRPLPQPVKGEKWMLGDIAEVFDIHSWRVGKVAKVGGNEETEKNLAQNSSIYFQGLGCETPEQSIREESQTRERNGQEFLKRDGQEHFKIFHDARTLKRDRDCCFRSSPSCNVMGGSGKKRKATIKEGVCDRPSMITLPLLKQVDDVSSPKVKVGAKCMNGSSEMDVKTDKRDNYSLHPSSMPVRVTEESNECSVSSYSSNDYPGYTAQNSRKSSKNIAGSSFDDAESLCPVLSERKCIPSCSGTKLEINIHKLELHAYKSTMQALHASGPLSWEQESLLTNLRILLHISNEEHLLQLRHLLSAQVL</sequence>
<accession>A0A835DFS2</accession>
<dbReference type="InterPro" id="IPR036142">
    <property type="entry name" value="ENT_dom-like_sf"/>
</dbReference>
<dbReference type="EMBL" id="JABCRI010000008">
    <property type="protein sequence ID" value="KAF8401773.1"/>
    <property type="molecule type" value="Genomic_DNA"/>
</dbReference>
<dbReference type="PANTHER" id="PTHR33432">
    <property type="entry name" value="PROTEIN EMSY-LIKE 4"/>
    <property type="match status" value="1"/>
</dbReference>
<proteinExistence type="predicted"/>
<evidence type="ECO:0000313" key="6">
    <source>
        <dbReference type="Proteomes" id="UP000655225"/>
    </source>
</evidence>
<feature type="region of interest" description="Disordered" evidence="3">
    <location>
        <begin position="319"/>
        <end position="339"/>
    </location>
</feature>
<dbReference type="GO" id="GO:0050832">
    <property type="term" value="P:defense response to fungus"/>
    <property type="evidence" value="ECO:0007669"/>
    <property type="project" value="InterPro"/>
</dbReference>
<dbReference type="PROSITE" id="PS51138">
    <property type="entry name" value="ENT"/>
    <property type="match status" value="1"/>
</dbReference>